<dbReference type="EMBL" id="JAULSW010000006">
    <property type="protein sequence ID" value="KAK3377561.1"/>
    <property type="molecule type" value="Genomic_DNA"/>
</dbReference>
<feature type="region of interest" description="Disordered" evidence="1">
    <location>
        <begin position="75"/>
        <end position="158"/>
    </location>
</feature>
<accession>A0AAE0NBG2</accession>
<feature type="compositionally biased region" description="Polar residues" evidence="1">
    <location>
        <begin position="126"/>
        <end position="139"/>
    </location>
</feature>
<feature type="compositionally biased region" description="Polar residues" evidence="1">
    <location>
        <begin position="146"/>
        <end position="156"/>
    </location>
</feature>
<dbReference type="Proteomes" id="UP001285441">
    <property type="component" value="Unassembled WGS sequence"/>
</dbReference>
<feature type="compositionally biased region" description="Polar residues" evidence="1">
    <location>
        <begin position="33"/>
        <end position="52"/>
    </location>
</feature>
<feature type="compositionally biased region" description="Polar residues" evidence="1">
    <location>
        <begin position="75"/>
        <end position="100"/>
    </location>
</feature>
<keyword evidence="3" id="KW-1185">Reference proteome</keyword>
<protein>
    <submittedName>
        <fullName evidence="2">Uncharacterized protein</fullName>
    </submittedName>
</protein>
<name>A0AAE0NBG2_9PEZI</name>
<evidence type="ECO:0000256" key="1">
    <source>
        <dbReference type="SAM" id="MobiDB-lite"/>
    </source>
</evidence>
<reference evidence="2" key="2">
    <citation type="submission" date="2023-06" db="EMBL/GenBank/DDBJ databases">
        <authorList>
            <consortium name="Lawrence Berkeley National Laboratory"/>
            <person name="Haridas S."/>
            <person name="Hensen N."/>
            <person name="Bonometti L."/>
            <person name="Westerberg I."/>
            <person name="Brannstrom I.O."/>
            <person name="Guillou S."/>
            <person name="Cros-Aarteil S."/>
            <person name="Calhoun S."/>
            <person name="Kuo A."/>
            <person name="Mondo S."/>
            <person name="Pangilinan J."/>
            <person name="Riley R."/>
            <person name="LaButti K."/>
            <person name="Andreopoulos B."/>
            <person name="Lipzen A."/>
            <person name="Chen C."/>
            <person name="Yanf M."/>
            <person name="Daum C."/>
            <person name="Ng V."/>
            <person name="Clum A."/>
            <person name="Steindorff A."/>
            <person name="Ohm R."/>
            <person name="Martin F."/>
            <person name="Silar P."/>
            <person name="Natvig D."/>
            <person name="Lalanne C."/>
            <person name="Gautier V."/>
            <person name="Ament-velasquez S.L."/>
            <person name="Kruys A."/>
            <person name="Hutchinson M.I."/>
            <person name="Powell A.J."/>
            <person name="Barry K."/>
            <person name="Miller A.N."/>
            <person name="Grigoriev I.V."/>
            <person name="Debuchy R."/>
            <person name="Gladieux P."/>
            <person name="Thoren M.H."/>
            <person name="Johannesson H."/>
        </authorList>
    </citation>
    <scope>NUCLEOTIDE SEQUENCE</scope>
    <source>
        <strain evidence="2">CBS 232.78</strain>
    </source>
</reference>
<reference evidence="2" key="1">
    <citation type="journal article" date="2023" name="Mol. Phylogenet. Evol.">
        <title>Genome-scale phylogeny and comparative genomics of the fungal order Sordariales.</title>
        <authorList>
            <person name="Hensen N."/>
            <person name="Bonometti L."/>
            <person name="Westerberg I."/>
            <person name="Brannstrom I.O."/>
            <person name="Guillou S."/>
            <person name="Cros-Aarteil S."/>
            <person name="Calhoun S."/>
            <person name="Haridas S."/>
            <person name="Kuo A."/>
            <person name="Mondo S."/>
            <person name="Pangilinan J."/>
            <person name="Riley R."/>
            <person name="LaButti K."/>
            <person name="Andreopoulos B."/>
            <person name="Lipzen A."/>
            <person name="Chen C."/>
            <person name="Yan M."/>
            <person name="Daum C."/>
            <person name="Ng V."/>
            <person name="Clum A."/>
            <person name="Steindorff A."/>
            <person name="Ohm R.A."/>
            <person name="Martin F."/>
            <person name="Silar P."/>
            <person name="Natvig D.O."/>
            <person name="Lalanne C."/>
            <person name="Gautier V."/>
            <person name="Ament-Velasquez S.L."/>
            <person name="Kruys A."/>
            <person name="Hutchinson M.I."/>
            <person name="Powell A.J."/>
            <person name="Barry K."/>
            <person name="Miller A.N."/>
            <person name="Grigoriev I.V."/>
            <person name="Debuchy R."/>
            <person name="Gladieux P."/>
            <person name="Hiltunen Thoren M."/>
            <person name="Johannesson H."/>
        </authorList>
    </citation>
    <scope>NUCLEOTIDE SEQUENCE</scope>
    <source>
        <strain evidence="2">CBS 232.78</strain>
    </source>
</reference>
<feature type="compositionally biased region" description="Gly residues" evidence="1">
    <location>
        <begin position="113"/>
        <end position="123"/>
    </location>
</feature>
<gene>
    <name evidence="2" type="ORF">B0H63DRAFT_524849</name>
</gene>
<evidence type="ECO:0000313" key="3">
    <source>
        <dbReference type="Proteomes" id="UP001285441"/>
    </source>
</evidence>
<proteinExistence type="predicted"/>
<evidence type="ECO:0000313" key="2">
    <source>
        <dbReference type="EMBL" id="KAK3377561.1"/>
    </source>
</evidence>
<dbReference type="AlphaFoldDB" id="A0AAE0NBG2"/>
<comment type="caution">
    <text evidence="2">The sequence shown here is derived from an EMBL/GenBank/DDBJ whole genome shotgun (WGS) entry which is preliminary data.</text>
</comment>
<organism evidence="2 3">
    <name type="scientific">Podospora didyma</name>
    <dbReference type="NCBI Taxonomy" id="330526"/>
    <lineage>
        <taxon>Eukaryota</taxon>
        <taxon>Fungi</taxon>
        <taxon>Dikarya</taxon>
        <taxon>Ascomycota</taxon>
        <taxon>Pezizomycotina</taxon>
        <taxon>Sordariomycetes</taxon>
        <taxon>Sordariomycetidae</taxon>
        <taxon>Sordariales</taxon>
        <taxon>Podosporaceae</taxon>
        <taxon>Podospora</taxon>
    </lineage>
</organism>
<sequence length="386" mass="43009">MIAYLEQEIAARRAELAPSLGRAANNQQRRKLTNSVDAKSSFLQPTSTSTNRARVAQQAPYLGENASRNVTAITTETSSTHRGSVDPTTSTTINLDGQQRANEELRRRKSNQGGEGHGNGLGSNGTTSPVQTDFVSLSTGDIPRGSTRTHLPSSDGTQEEVERLQRLHFLSRINDYTWSNGDDTIPAPRLFINGHLGHDLLPAAFLLVREAVYYAAKSYWPDLVRTHFPEGVHMVRFGYYEGGWIPDIGVDSDDDTYTPFSVSYVGRLRRSLSNLRDLRNTIYHPDARKGLTTYDYFLCSAQKVTALPDDEARTFEIRAMRGELRREAKKTLEEIEEILPLAIMLPFSADVDLKPHHAKTQSRGYYNSEDLKQSPVTPIVAVAAQL</sequence>
<feature type="region of interest" description="Disordered" evidence="1">
    <location>
        <begin position="21"/>
        <end position="53"/>
    </location>
</feature>